<proteinExistence type="predicted"/>
<dbReference type="Pfam" id="PF07331">
    <property type="entry name" value="TctB"/>
    <property type="match status" value="1"/>
</dbReference>
<keyword evidence="4" id="KW-1185">Reference proteome</keyword>
<dbReference type="AlphaFoldDB" id="F5Y132"/>
<dbReference type="Proteomes" id="UP000008385">
    <property type="component" value="Chromosome"/>
</dbReference>
<dbReference type="HOGENOM" id="CLU_108885_1_0_4"/>
<accession>F5Y132</accession>
<feature type="domain" description="DUF1468" evidence="2">
    <location>
        <begin position="14"/>
        <end position="149"/>
    </location>
</feature>
<keyword evidence="1" id="KW-1133">Transmembrane helix</keyword>
<evidence type="ECO:0000256" key="1">
    <source>
        <dbReference type="SAM" id="Phobius"/>
    </source>
</evidence>
<dbReference type="OrthoDB" id="7029611at2"/>
<keyword evidence="1" id="KW-0812">Transmembrane</keyword>
<name>F5Y132_RAMTT</name>
<feature type="transmembrane region" description="Helical" evidence="1">
    <location>
        <begin position="124"/>
        <end position="144"/>
    </location>
</feature>
<dbReference type="KEGG" id="rta:Rta_11640"/>
<dbReference type="InterPro" id="IPR009936">
    <property type="entry name" value="DUF1468"/>
</dbReference>
<evidence type="ECO:0000259" key="2">
    <source>
        <dbReference type="Pfam" id="PF07331"/>
    </source>
</evidence>
<reference evidence="4" key="1">
    <citation type="submission" date="2006-01" db="EMBL/GenBank/DDBJ databases">
        <title>Genome of the cyst-dividing bacterium Ramlibacter tataouinensis.</title>
        <authorList>
            <person name="Barakat M."/>
            <person name="Ortet P."/>
            <person name="De Luca G."/>
            <person name="Jourlin-Castelli C."/>
            <person name="Ansaldi M."/>
            <person name="Py B."/>
            <person name="Fichant G."/>
            <person name="Coutinho P."/>
            <person name="Voulhoux R."/>
            <person name="Bastien O."/>
            <person name="Roy S."/>
            <person name="Marechal E."/>
            <person name="Henrissat B."/>
            <person name="Quentin Y."/>
            <person name="Noirot P."/>
            <person name="Filloux A."/>
            <person name="Mejean V."/>
            <person name="DuBow M."/>
            <person name="Barras F."/>
            <person name="Heulin T."/>
        </authorList>
    </citation>
    <scope>NUCLEOTIDE SEQUENCE [LARGE SCALE GENOMIC DNA]</scope>
    <source>
        <strain evidence="4">ATCC BAA-407 / DSM 14655 / LMG 21543 / TTB310</strain>
    </source>
</reference>
<keyword evidence="1" id="KW-0472">Membrane</keyword>
<feature type="transmembrane region" description="Helical" evidence="1">
    <location>
        <begin position="86"/>
        <end position="112"/>
    </location>
</feature>
<dbReference type="eggNOG" id="ENOG502ZU9N">
    <property type="taxonomic scope" value="Bacteria"/>
</dbReference>
<feature type="transmembrane region" description="Helical" evidence="1">
    <location>
        <begin position="12"/>
        <end position="33"/>
    </location>
</feature>
<gene>
    <name evidence="3" type="primary">tctB</name>
    <name evidence="3" type="ordered locus">Rta_11640</name>
</gene>
<reference evidence="3 4" key="2">
    <citation type="journal article" date="2011" name="PLoS ONE">
        <title>The Cyst-Dividing Bacterium Ramlibacter tataouinensis TTB310 Genome Reveals a Well-Stocked Toolbox for Adaptation to a Desert Environment.</title>
        <authorList>
            <person name="De Luca G."/>
            <person name="Barakat M."/>
            <person name="Ortet P."/>
            <person name="Fochesato S."/>
            <person name="Jourlin-Castelli C."/>
            <person name="Ansaldi M."/>
            <person name="Py B."/>
            <person name="Fichant G."/>
            <person name="Coutinho P.M."/>
            <person name="Voulhoux R."/>
            <person name="Bastien O."/>
            <person name="Marechal E."/>
            <person name="Henrissat B."/>
            <person name="Quentin Y."/>
            <person name="Noirot P."/>
            <person name="Filloux A."/>
            <person name="Mejean V."/>
            <person name="Dubow M.S."/>
            <person name="Barras F."/>
            <person name="Barbe V."/>
            <person name="Weissenbach J."/>
            <person name="Mihalcescu I."/>
            <person name="Vermeglio A."/>
            <person name="Achouak W."/>
            <person name="Heulin T."/>
        </authorList>
    </citation>
    <scope>NUCLEOTIDE SEQUENCE [LARGE SCALE GENOMIC DNA]</scope>
    <source>
        <strain evidence="4">ATCC BAA-407 / DSM 14655 / LMG 21543 / TTB310</strain>
    </source>
</reference>
<evidence type="ECO:0000313" key="3">
    <source>
        <dbReference type="EMBL" id="AEG92250.1"/>
    </source>
</evidence>
<dbReference type="EMBL" id="CP000245">
    <property type="protein sequence ID" value="AEG92250.1"/>
    <property type="molecule type" value="Genomic_DNA"/>
</dbReference>
<sequence length="157" mass="16734">MASGLKIRNQKDFAAGVIYIAFGAAFSLGALNYSLGDPARMGPGWFPFWVGILLALSGVVTALAGLRRDAAAEKIKRPDLRTMAIVLGSVVLFGLLLIPMGLVAALCVLILGSSFASHEFTWKGALASTVLLTLFCVGVFIYGINLQMPLWPSFLTR</sequence>
<evidence type="ECO:0000313" key="4">
    <source>
        <dbReference type="Proteomes" id="UP000008385"/>
    </source>
</evidence>
<dbReference type="STRING" id="365046.Rta_11640"/>
<protein>
    <submittedName>
        <fullName evidence="3">Candidate small integral membrane protein</fullName>
    </submittedName>
</protein>
<feature type="transmembrane region" description="Helical" evidence="1">
    <location>
        <begin position="45"/>
        <end position="66"/>
    </location>
</feature>
<organism evidence="3 4">
    <name type="scientific">Ramlibacter tataouinensis (strain ATCC BAA-407 / DSM 14655 / LMG 21543 / TTB310)</name>
    <dbReference type="NCBI Taxonomy" id="365046"/>
    <lineage>
        <taxon>Bacteria</taxon>
        <taxon>Pseudomonadati</taxon>
        <taxon>Pseudomonadota</taxon>
        <taxon>Betaproteobacteria</taxon>
        <taxon>Burkholderiales</taxon>
        <taxon>Comamonadaceae</taxon>
        <taxon>Ramlibacter</taxon>
    </lineage>
</organism>
<dbReference type="RefSeq" id="WP_013900483.1">
    <property type="nucleotide sequence ID" value="NC_015677.1"/>
</dbReference>